<dbReference type="EMBL" id="PKMF04000357">
    <property type="protein sequence ID" value="KAK7836275.1"/>
    <property type="molecule type" value="Genomic_DNA"/>
</dbReference>
<evidence type="ECO:0000256" key="6">
    <source>
        <dbReference type="ARBA" id="ARBA00023136"/>
    </source>
</evidence>
<evidence type="ECO:0000256" key="7">
    <source>
        <dbReference type="SAM" id="MobiDB-lite"/>
    </source>
</evidence>
<organism evidence="10 11">
    <name type="scientific">Quercus suber</name>
    <name type="common">Cork oak</name>
    <dbReference type="NCBI Taxonomy" id="58331"/>
    <lineage>
        <taxon>Eukaryota</taxon>
        <taxon>Viridiplantae</taxon>
        <taxon>Streptophyta</taxon>
        <taxon>Embryophyta</taxon>
        <taxon>Tracheophyta</taxon>
        <taxon>Spermatophyta</taxon>
        <taxon>Magnoliopsida</taxon>
        <taxon>eudicotyledons</taxon>
        <taxon>Gunneridae</taxon>
        <taxon>Pentapetalae</taxon>
        <taxon>rosids</taxon>
        <taxon>fabids</taxon>
        <taxon>Fagales</taxon>
        <taxon>Fagaceae</taxon>
        <taxon>Quercus</taxon>
    </lineage>
</organism>
<dbReference type="AlphaFoldDB" id="A0AAW0KBX8"/>
<feature type="compositionally biased region" description="Basic and acidic residues" evidence="7">
    <location>
        <begin position="1"/>
        <end position="20"/>
    </location>
</feature>
<keyword evidence="2 8" id="KW-0812">Transmembrane</keyword>
<feature type="transmembrane region" description="Helical" evidence="8">
    <location>
        <begin position="380"/>
        <end position="407"/>
    </location>
</feature>
<dbReference type="PANTHER" id="PTHR24186">
    <property type="entry name" value="PROTEIN PHOSPHATASE 1 REGULATORY SUBUNIT"/>
    <property type="match status" value="1"/>
</dbReference>
<evidence type="ECO:0000256" key="8">
    <source>
        <dbReference type="SAM" id="Phobius"/>
    </source>
</evidence>
<dbReference type="Pfam" id="PF13962">
    <property type="entry name" value="PGG"/>
    <property type="match status" value="1"/>
</dbReference>
<evidence type="ECO:0000256" key="4">
    <source>
        <dbReference type="ARBA" id="ARBA00022989"/>
    </source>
</evidence>
<accession>A0AAW0KBX8</accession>
<dbReference type="PANTHER" id="PTHR24186:SF50">
    <property type="entry name" value="ANKYRIN REPEAT-CONTAINING PROTEIN ITN1-LIKE ISOFORM X1"/>
    <property type="match status" value="1"/>
</dbReference>
<keyword evidence="11" id="KW-1185">Reference proteome</keyword>
<dbReference type="InterPro" id="IPR026961">
    <property type="entry name" value="PGG_dom"/>
</dbReference>
<evidence type="ECO:0000259" key="9">
    <source>
        <dbReference type="Pfam" id="PF13962"/>
    </source>
</evidence>
<proteinExistence type="predicted"/>
<keyword evidence="5" id="KW-0040">ANK repeat</keyword>
<evidence type="ECO:0000256" key="2">
    <source>
        <dbReference type="ARBA" id="ARBA00022692"/>
    </source>
</evidence>
<dbReference type="GO" id="GO:0008233">
    <property type="term" value="F:peptidase activity"/>
    <property type="evidence" value="ECO:0007669"/>
    <property type="project" value="UniProtKB-KW"/>
</dbReference>
<comment type="caution">
    <text evidence="10">The sequence shown here is derived from an EMBL/GenBank/DDBJ whole genome shotgun (WGS) entry which is preliminary data.</text>
</comment>
<reference evidence="10 11" key="1">
    <citation type="journal article" date="2018" name="Sci. Data">
        <title>The draft genome sequence of cork oak.</title>
        <authorList>
            <person name="Ramos A.M."/>
            <person name="Usie A."/>
            <person name="Barbosa P."/>
            <person name="Barros P.M."/>
            <person name="Capote T."/>
            <person name="Chaves I."/>
            <person name="Simoes F."/>
            <person name="Abreu I."/>
            <person name="Carrasquinho I."/>
            <person name="Faro C."/>
            <person name="Guimaraes J.B."/>
            <person name="Mendonca D."/>
            <person name="Nobrega F."/>
            <person name="Rodrigues L."/>
            <person name="Saibo N.J.M."/>
            <person name="Varela M.C."/>
            <person name="Egas C."/>
            <person name="Matos J."/>
            <person name="Miguel C.M."/>
            <person name="Oliveira M.M."/>
            <person name="Ricardo C.P."/>
            <person name="Goncalves S."/>
        </authorList>
    </citation>
    <scope>NUCLEOTIDE SEQUENCE [LARGE SCALE GENOMIC DNA]</scope>
    <source>
        <strain evidence="11">cv. HL8</strain>
    </source>
</reference>
<dbReference type="GO" id="GO:0006508">
    <property type="term" value="P:proteolysis"/>
    <property type="evidence" value="ECO:0007669"/>
    <property type="project" value="UniProtKB-KW"/>
</dbReference>
<evidence type="ECO:0000256" key="3">
    <source>
        <dbReference type="ARBA" id="ARBA00022737"/>
    </source>
</evidence>
<sequence length="494" mass="54933">MGDPMERLGSESDSSIKVDSDLSMEIDPPPPPGRPVVVVLRTNACRAFDTEFAGASYATGFVGPVVAEAMFVEEETASKNCVSKRKKEHVEEGIAADLRTPKYRRSSENVADSVSFEAAPANEDEEKRKARLILFCFDSGDIVILDTPSLSILWNEKDAKGNTPLHHHSKTLKYIKALMFNSRVDKMAFNEENLSPFDIALTSEELSDKKIRRASGYNYRPGGFRRLLGDDIKPKETCDKELRKAKWEARKARFVSMMKKASQVHLVVDTIIATVAFTAGVTMPGGFIGHDAEPHSGSPILIRNTAFRAFIITNTIAMVQSCSAAFIYLYMPLLFHDNNPGRFTFLLASLAFCLSISAMGAMLLAFVTATFAVLTHSLGLAISNCVIIGLFFFIPALFIIIGCSHYYNELIWSMSCISWDFENVLEFFGNLLEICGNIWSDCGNLCVNLCYEAPKRYVLHFRRSQSRRNDADQSTASSDLCFSTSANYLSLLMF</sequence>
<evidence type="ECO:0000313" key="11">
    <source>
        <dbReference type="Proteomes" id="UP000237347"/>
    </source>
</evidence>
<feature type="transmembrane region" description="Helical" evidence="8">
    <location>
        <begin position="309"/>
        <end position="331"/>
    </location>
</feature>
<keyword evidence="4 8" id="KW-1133">Transmembrane helix</keyword>
<feature type="transmembrane region" description="Helical" evidence="8">
    <location>
        <begin position="343"/>
        <end position="374"/>
    </location>
</feature>
<name>A0AAW0KBX8_QUESU</name>
<dbReference type="Proteomes" id="UP000237347">
    <property type="component" value="Unassembled WGS sequence"/>
</dbReference>
<keyword evidence="3" id="KW-0677">Repeat</keyword>
<keyword evidence="6 8" id="KW-0472">Membrane</keyword>
<feature type="region of interest" description="Disordered" evidence="7">
    <location>
        <begin position="1"/>
        <end position="33"/>
    </location>
</feature>
<feature type="transmembrane region" description="Helical" evidence="8">
    <location>
        <begin position="266"/>
        <end position="289"/>
    </location>
</feature>
<evidence type="ECO:0000313" key="10">
    <source>
        <dbReference type="EMBL" id="KAK7836275.1"/>
    </source>
</evidence>
<dbReference type="GO" id="GO:0005886">
    <property type="term" value="C:plasma membrane"/>
    <property type="evidence" value="ECO:0007669"/>
    <property type="project" value="TreeGrafter"/>
</dbReference>
<feature type="domain" description="PGG" evidence="9">
    <location>
        <begin position="258"/>
        <end position="373"/>
    </location>
</feature>
<evidence type="ECO:0000256" key="5">
    <source>
        <dbReference type="ARBA" id="ARBA00023043"/>
    </source>
</evidence>
<gene>
    <name evidence="10" type="primary">DEGP7_1</name>
    <name evidence="10" type="ORF">CFP56_022782</name>
</gene>
<comment type="subcellular location">
    <subcellularLocation>
        <location evidence="1">Membrane</location>
        <topology evidence="1">Multi-pass membrane protein</topology>
    </subcellularLocation>
</comment>
<evidence type="ECO:0000256" key="1">
    <source>
        <dbReference type="ARBA" id="ARBA00004141"/>
    </source>
</evidence>
<protein>
    <submittedName>
        <fullName evidence="10">Protease do-like 7</fullName>
    </submittedName>
</protein>